<dbReference type="PROSITE" id="PS51257">
    <property type="entry name" value="PROKAR_LIPOPROTEIN"/>
    <property type="match status" value="1"/>
</dbReference>
<proteinExistence type="predicted"/>
<dbReference type="RefSeq" id="WP_141647581.1">
    <property type="nucleotide sequence ID" value="NZ_VIFM01000240.1"/>
</dbReference>
<evidence type="ECO:0008006" key="3">
    <source>
        <dbReference type="Google" id="ProtNLM"/>
    </source>
</evidence>
<organism evidence="1 2">
    <name type="scientific">Myxococcus llanfairpwllgwyngyllgogerychwyrndrobwllllantysiliogogogochensis</name>
    <dbReference type="NCBI Taxonomy" id="2590453"/>
    <lineage>
        <taxon>Bacteria</taxon>
        <taxon>Pseudomonadati</taxon>
        <taxon>Myxococcota</taxon>
        <taxon>Myxococcia</taxon>
        <taxon>Myxococcales</taxon>
        <taxon>Cystobacterineae</taxon>
        <taxon>Myxococcaceae</taxon>
        <taxon>Myxococcus</taxon>
    </lineage>
</organism>
<accession>A0A540WNQ8</accession>
<dbReference type="OrthoDB" id="5501681at2"/>
<dbReference type="AlphaFoldDB" id="A0A540WNQ8"/>
<protein>
    <recommendedName>
        <fullName evidence="3">Lipoprotein</fullName>
    </recommendedName>
</protein>
<sequence length="265" mass="28788">MLRPGTTVPWLLLMLGCGASGPARQGRSGTYAQALDSATSACEQNPAYCAATAGQERIVPLAVRAAQVSAAGKSWMEIETLVETGIRERLIDCARRADAEVNREEFGGRSPTRADCEKVVGGTKENPVTGAMMLGRKKHALALDCAEAALGQSLPARFLREQRYRRGTRAQEPELVTHQKELDLLRAGASKALEGTVVPDLILHTGNPVQVQRVYDFKFPCPDTNPPVWRQSPPGNPLRARHQGDAYRMTFGTTPVLVTPRGMFP</sequence>
<name>A0A540WNQ8_9BACT</name>
<dbReference type="Proteomes" id="UP000315369">
    <property type="component" value="Unassembled WGS sequence"/>
</dbReference>
<evidence type="ECO:0000313" key="1">
    <source>
        <dbReference type="EMBL" id="TQF10640.1"/>
    </source>
</evidence>
<comment type="caution">
    <text evidence="1">The sequence shown here is derived from an EMBL/GenBank/DDBJ whole genome shotgun (WGS) entry which is preliminary data.</text>
</comment>
<gene>
    <name evidence="1" type="ORF">FJV41_38395</name>
</gene>
<dbReference type="EMBL" id="VIFM01000240">
    <property type="protein sequence ID" value="TQF10640.1"/>
    <property type="molecule type" value="Genomic_DNA"/>
</dbReference>
<reference evidence="1 2" key="1">
    <citation type="submission" date="2019-06" db="EMBL/GenBank/DDBJ databases">
        <authorList>
            <person name="Livingstone P."/>
            <person name="Whitworth D."/>
        </authorList>
    </citation>
    <scope>NUCLEOTIDE SEQUENCE [LARGE SCALE GENOMIC DNA]</scope>
    <source>
        <strain evidence="1 2">AM401</strain>
    </source>
</reference>
<keyword evidence="2" id="KW-1185">Reference proteome</keyword>
<evidence type="ECO:0000313" key="2">
    <source>
        <dbReference type="Proteomes" id="UP000315369"/>
    </source>
</evidence>